<dbReference type="RefSeq" id="WP_247243762.1">
    <property type="nucleotide sequence ID" value="NZ_JALJRA010000006.1"/>
</dbReference>
<dbReference type="Proteomes" id="UP001549031">
    <property type="component" value="Unassembled WGS sequence"/>
</dbReference>
<sequence length="96" mass="10084">MTSANEQAPGGAENAREPEGFQPESAMDANATGERYDAKDLLAAIIESSSDSIISKTTGGVLLVVTEMGCSGEMATKRAGEVTQTRKFNSLRLRGC</sequence>
<evidence type="ECO:0000313" key="2">
    <source>
        <dbReference type="EMBL" id="MET3585841.1"/>
    </source>
</evidence>
<evidence type="ECO:0000256" key="1">
    <source>
        <dbReference type="SAM" id="MobiDB-lite"/>
    </source>
</evidence>
<keyword evidence="3" id="KW-1185">Reference proteome</keyword>
<feature type="region of interest" description="Disordered" evidence="1">
    <location>
        <begin position="1"/>
        <end position="33"/>
    </location>
</feature>
<name>A0ABV2H5S7_9HYPH</name>
<gene>
    <name evidence="2" type="ORF">ABID21_001950</name>
</gene>
<organism evidence="2 3">
    <name type="scientific">Pseudorhizobium tarimense</name>
    <dbReference type="NCBI Taxonomy" id="1079109"/>
    <lineage>
        <taxon>Bacteria</taxon>
        <taxon>Pseudomonadati</taxon>
        <taxon>Pseudomonadota</taxon>
        <taxon>Alphaproteobacteria</taxon>
        <taxon>Hyphomicrobiales</taxon>
        <taxon>Rhizobiaceae</taxon>
        <taxon>Rhizobium/Agrobacterium group</taxon>
        <taxon>Pseudorhizobium</taxon>
    </lineage>
</organism>
<dbReference type="EMBL" id="JBEPLJ010000006">
    <property type="protein sequence ID" value="MET3585841.1"/>
    <property type="molecule type" value="Genomic_DNA"/>
</dbReference>
<accession>A0ABV2H5S7</accession>
<proteinExistence type="predicted"/>
<protein>
    <submittedName>
        <fullName evidence="2">Uncharacterized protein</fullName>
    </submittedName>
</protein>
<reference evidence="2 3" key="1">
    <citation type="submission" date="2024-06" db="EMBL/GenBank/DDBJ databases">
        <title>Genomic Encyclopedia of Type Strains, Phase IV (KMG-IV): sequencing the most valuable type-strain genomes for metagenomic binning, comparative biology and taxonomic classification.</title>
        <authorList>
            <person name="Goeker M."/>
        </authorList>
    </citation>
    <scope>NUCLEOTIDE SEQUENCE [LARGE SCALE GENOMIC DNA]</scope>
    <source>
        <strain evidence="2 3">DSM 105042</strain>
    </source>
</reference>
<evidence type="ECO:0000313" key="3">
    <source>
        <dbReference type="Proteomes" id="UP001549031"/>
    </source>
</evidence>
<comment type="caution">
    <text evidence="2">The sequence shown here is derived from an EMBL/GenBank/DDBJ whole genome shotgun (WGS) entry which is preliminary data.</text>
</comment>